<dbReference type="PANTHER" id="PTHR43537">
    <property type="entry name" value="TRANSCRIPTIONAL REGULATOR, GNTR FAMILY"/>
    <property type="match status" value="1"/>
</dbReference>
<keyword evidence="2" id="KW-0238">DNA-binding</keyword>
<reference evidence="5 6" key="1">
    <citation type="submission" date="2019-06" db="EMBL/GenBank/DDBJ databases">
        <title>Sequencing the genomes of 1000 actinobacteria strains.</title>
        <authorList>
            <person name="Klenk H.-P."/>
        </authorList>
    </citation>
    <scope>NUCLEOTIDE SEQUENCE [LARGE SCALE GENOMIC DNA]</scope>
    <source>
        <strain evidence="5 6">DSM 8251</strain>
    </source>
</reference>
<feature type="domain" description="HTH gntR-type" evidence="4">
    <location>
        <begin position="14"/>
        <end position="81"/>
    </location>
</feature>
<dbReference type="GO" id="GO:0003677">
    <property type="term" value="F:DNA binding"/>
    <property type="evidence" value="ECO:0007669"/>
    <property type="project" value="UniProtKB-KW"/>
</dbReference>
<dbReference type="InterPro" id="IPR036388">
    <property type="entry name" value="WH-like_DNA-bd_sf"/>
</dbReference>
<evidence type="ECO:0000259" key="4">
    <source>
        <dbReference type="PROSITE" id="PS50949"/>
    </source>
</evidence>
<evidence type="ECO:0000313" key="5">
    <source>
        <dbReference type="EMBL" id="TQL62524.1"/>
    </source>
</evidence>
<dbReference type="EMBL" id="VFOR01000001">
    <property type="protein sequence ID" value="TQL62524.1"/>
    <property type="molecule type" value="Genomic_DNA"/>
</dbReference>
<dbReference type="Proteomes" id="UP000316196">
    <property type="component" value="Unassembled WGS sequence"/>
</dbReference>
<dbReference type="Pfam" id="PF07729">
    <property type="entry name" value="FCD"/>
    <property type="match status" value="1"/>
</dbReference>
<name>A0A542ZQA3_9ACTN</name>
<dbReference type="OrthoDB" id="3267569at2"/>
<dbReference type="Gene3D" id="1.20.120.530">
    <property type="entry name" value="GntR ligand-binding domain-like"/>
    <property type="match status" value="1"/>
</dbReference>
<dbReference type="SUPFAM" id="SSF48008">
    <property type="entry name" value="GntR ligand-binding domain-like"/>
    <property type="match status" value="1"/>
</dbReference>
<evidence type="ECO:0000256" key="3">
    <source>
        <dbReference type="ARBA" id="ARBA00023163"/>
    </source>
</evidence>
<dbReference type="SUPFAM" id="SSF46785">
    <property type="entry name" value="Winged helix' DNA-binding domain"/>
    <property type="match status" value="1"/>
</dbReference>
<keyword evidence="1" id="KW-0805">Transcription regulation</keyword>
<dbReference type="AlphaFoldDB" id="A0A542ZQA3"/>
<dbReference type="Gene3D" id="1.10.10.10">
    <property type="entry name" value="Winged helix-like DNA-binding domain superfamily/Winged helix DNA-binding domain"/>
    <property type="match status" value="1"/>
</dbReference>
<dbReference type="PANTHER" id="PTHR43537:SF45">
    <property type="entry name" value="GNTR FAMILY REGULATORY PROTEIN"/>
    <property type="match status" value="1"/>
</dbReference>
<organism evidence="5 6">
    <name type="scientific">Propioniferax innocua</name>
    <dbReference type="NCBI Taxonomy" id="1753"/>
    <lineage>
        <taxon>Bacteria</taxon>
        <taxon>Bacillati</taxon>
        <taxon>Actinomycetota</taxon>
        <taxon>Actinomycetes</taxon>
        <taxon>Propionibacteriales</taxon>
        <taxon>Propionibacteriaceae</taxon>
        <taxon>Propioniferax</taxon>
    </lineage>
</organism>
<dbReference type="InterPro" id="IPR000524">
    <property type="entry name" value="Tscrpt_reg_HTH_GntR"/>
</dbReference>
<dbReference type="InterPro" id="IPR008920">
    <property type="entry name" value="TF_FadR/GntR_C"/>
</dbReference>
<dbReference type="InterPro" id="IPR011711">
    <property type="entry name" value="GntR_C"/>
</dbReference>
<dbReference type="SMART" id="SM00345">
    <property type="entry name" value="HTH_GNTR"/>
    <property type="match status" value="1"/>
</dbReference>
<sequence length="218" mass="24499">MTNQTSRPQTLTRMTLKDSAEELVRGALLDGSMQPGEIYSANALARRLGVSNSPVREAMMALAARGLLDPVRNRGFRVVRFTEQDKQEVYDLRCHIEVEAVRRVAAQRIDPEDASALRDHARQTLHLAKNADLTTYLNADHAFHLDIVGRLGNNRWLEFVATLRDQARINGAYAYLQDHAGLMQSAREHIEMAEAIADGQPDRAAEVMLKHLEYARPT</sequence>
<dbReference type="PROSITE" id="PS50949">
    <property type="entry name" value="HTH_GNTR"/>
    <property type="match status" value="1"/>
</dbReference>
<evidence type="ECO:0000256" key="2">
    <source>
        <dbReference type="ARBA" id="ARBA00023125"/>
    </source>
</evidence>
<evidence type="ECO:0000313" key="6">
    <source>
        <dbReference type="Proteomes" id="UP000316196"/>
    </source>
</evidence>
<keyword evidence="3" id="KW-0804">Transcription</keyword>
<protein>
    <submittedName>
        <fullName evidence="5">GntR family transcriptional regulator</fullName>
    </submittedName>
</protein>
<dbReference type="InterPro" id="IPR036390">
    <property type="entry name" value="WH_DNA-bd_sf"/>
</dbReference>
<evidence type="ECO:0000256" key="1">
    <source>
        <dbReference type="ARBA" id="ARBA00023015"/>
    </source>
</evidence>
<comment type="caution">
    <text evidence="5">The sequence shown here is derived from an EMBL/GenBank/DDBJ whole genome shotgun (WGS) entry which is preliminary data.</text>
</comment>
<gene>
    <name evidence="5" type="ORF">FB460_0302</name>
</gene>
<dbReference type="RefSeq" id="WP_142092353.1">
    <property type="nucleotide sequence ID" value="NZ_BAAAMD010000003.1"/>
</dbReference>
<accession>A0A542ZQA3</accession>
<dbReference type="Pfam" id="PF00392">
    <property type="entry name" value="GntR"/>
    <property type="match status" value="1"/>
</dbReference>
<dbReference type="GO" id="GO:0003700">
    <property type="term" value="F:DNA-binding transcription factor activity"/>
    <property type="evidence" value="ECO:0007669"/>
    <property type="project" value="InterPro"/>
</dbReference>
<dbReference type="SMART" id="SM00895">
    <property type="entry name" value="FCD"/>
    <property type="match status" value="1"/>
</dbReference>
<keyword evidence="6" id="KW-1185">Reference proteome</keyword>
<proteinExistence type="predicted"/>